<sequence>MSGTAEKSWSSPDDPEFQKKFKAFVLQRVMERQEAQPNPKTDPVGVPPSEEPISLPPVNVPPRPPQAKSESTTATTDKKVDEGNLEARLGKKIDDAFALLHERLDKEFQLLHHIMVAT</sequence>
<feature type="compositionally biased region" description="Pro residues" evidence="1">
    <location>
        <begin position="45"/>
        <end position="65"/>
    </location>
</feature>
<protein>
    <submittedName>
        <fullName evidence="2">Uncharacterized protein</fullName>
    </submittedName>
</protein>
<gene>
    <name evidence="2" type="ORF">HYE67_006623</name>
</gene>
<organism evidence="2 3">
    <name type="scientific">Fusarium culmorum</name>
    <dbReference type="NCBI Taxonomy" id="5516"/>
    <lineage>
        <taxon>Eukaryota</taxon>
        <taxon>Fungi</taxon>
        <taxon>Dikarya</taxon>
        <taxon>Ascomycota</taxon>
        <taxon>Pezizomycotina</taxon>
        <taxon>Sordariomycetes</taxon>
        <taxon>Hypocreomycetidae</taxon>
        <taxon>Hypocreales</taxon>
        <taxon>Nectriaceae</taxon>
        <taxon>Fusarium</taxon>
    </lineage>
</organism>
<feature type="region of interest" description="Disordered" evidence="1">
    <location>
        <begin position="28"/>
        <end position="83"/>
    </location>
</feature>
<evidence type="ECO:0000313" key="3">
    <source>
        <dbReference type="Proteomes" id="UP000663297"/>
    </source>
</evidence>
<dbReference type="Proteomes" id="UP000663297">
    <property type="component" value="Chromosome 3"/>
</dbReference>
<reference evidence="2" key="1">
    <citation type="submission" date="2020-11" db="EMBL/GenBank/DDBJ databases">
        <title>The chromosome-scale genome resource for two endophytic Fusarium species: F. culmorum and F. pseudograminearum.</title>
        <authorList>
            <person name="Yuan Z."/>
        </authorList>
    </citation>
    <scope>NUCLEOTIDE SEQUENCE</scope>
    <source>
        <strain evidence="2">Class2-1B</strain>
    </source>
</reference>
<accession>A0A7S8HWU9</accession>
<evidence type="ECO:0000256" key="1">
    <source>
        <dbReference type="SAM" id="MobiDB-lite"/>
    </source>
</evidence>
<proteinExistence type="predicted"/>
<dbReference type="EMBL" id="CP064749">
    <property type="protein sequence ID" value="QPC64392.1"/>
    <property type="molecule type" value="Genomic_DNA"/>
</dbReference>
<evidence type="ECO:0000313" key="2">
    <source>
        <dbReference type="EMBL" id="QPC64392.1"/>
    </source>
</evidence>
<name>A0A7S8HWU9_FUSCU</name>
<dbReference type="AlphaFoldDB" id="A0A7S8HWU9"/>